<accession>A0A1X7RNP0</accession>
<evidence type="ECO:0000313" key="2">
    <source>
        <dbReference type="EMBL" id="SMQ49026.1"/>
    </source>
</evidence>
<reference evidence="2 3" key="1">
    <citation type="submission" date="2016-06" db="EMBL/GenBank/DDBJ databases">
        <authorList>
            <person name="Kjaerup R.B."/>
            <person name="Dalgaard T.S."/>
            <person name="Juul-Madsen H.R."/>
        </authorList>
    </citation>
    <scope>NUCLEOTIDE SEQUENCE [LARGE SCALE GENOMIC DNA]</scope>
</reference>
<sequence length="132" mass="14503">MSPGMPNEQTPVKDEVHAEEARKTAHREEMKRMEIERDQLESRNTIYGAALSQTMAAVLKMDQAQKARDEDHDLQASEDLRSAAHALFECAQALTASVEEPQEMSPTEMKDYLANIASGVKKAIASIGGNSS</sequence>
<evidence type="ECO:0000256" key="1">
    <source>
        <dbReference type="SAM" id="MobiDB-lite"/>
    </source>
</evidence>
<feature type="region of interest" description="Disordered" evidence="1">
    <location>
        <begin position="1"/>
        <end position="32"/>
    </location>
</feature>
<keyword evidence="3" id="KW-1185">Reference proteome</keyword>
<feature type="compositionally biased region" description="Basic and acidic residues" evidence="1">
    <location>
        <begin position="11"/>
        <end position="32"/>
    </location>
</feature>
<dbReference type="AlphaFoldDB" id="A0A1X7RNP0"/>
<gene>
    <name evidence="2" type="ORF">ZT3D7_G4177</name>
</gene>
<dbReference type="EMBL" id="LT853694">
    <property type="protein sequence ID" value="SMQ49026.1"/>
    <property type="molecule type" value="Genomic_DNA"/>
</dbReference>
<proteinExistence type="predicted"/>
<organism evidence="2 3">
    <name type="scientific">Zymoseptoria tritici (strain ST99CH_3D7)</name>
    <dbReference type="NCBI Taxonomy" id="1276538"/>
    <lineage>
        <taxon>Eukaryota</taxon>
        <taxon>Fungi</taxon>
        <taxon>Dikarya</taxon>
        <taxon>Ascomycota</taxon>
        <taxon>Pezizomycotina</taxon>
        <taxon>Dothideomycetes</taxon>
        <taxon>Dothideomycetidae</taxon>
        <taxon>Mycosphaerellales</taxon>
        <taxon>Mycosphaerellaceae</taxon>
        <taxon>Zymoseptoria</taxon>
    </lineage>
</organism>
<evidence type="ECO:0000313" key="3">
    <source>
        <dbReference type="Proteomes" id="UP000215127"/>
    </source>
</evidence>
<dbReference type="Proteomes" id="UP000215127">
    <property type="component" value="Chromosome 3"/>
</dbReference>
<protein>
    <submittedName>
        <fullName evidence="2">Uncharacterized protein</fullName>
    </submittedName>
</protein>
<name>A0A1X7RNP0_ZYMT9</name>